<evidence type="ECO:0000313" key="2">
    <source>
        <dbReference type="EMBL" id="WGO82337.1"/>
    </source>
</evidence>
<evidence type="ECO:0000313" key="4">
    <source>
        <dbReference type="Proteomes" id="UP001231859"/>
    </source>
</evidence>
<keyword evidence="2" id="KW-0614">Plasmid</keyword>
<evidence type="ECO:0000256" key="1">
    <source>
        <dbReference type="SAM" id="Phobius"/>
    </source>
</evidence>
<organism evidence="2 4">
    <name type="scientific">Arsenophonus apicola</name>
    <dbReference type="NCBI Taxonomy" id="2879119"/>
    <lineage>
        <taxon>Bacteria</taxon>
        <taxon>Pseudomonadati</taxon>
        <taxon>Pseudomonadota</taxon>
        <taxon>Gammaproteobacteria</taxon>
        <taxon>Enterobacterales</taxon>
        <taxon>Morganellaceae</taxon>
        <taxon>Arsenophonus</taxon>
    </lineage>
</organism>
<keyword evidence="1" id="KW-1133">Transmembrane helix</keyword>
<dbReference type="Proteomes" id="UP001231859">
    <property type="component" value="Chromosome"/>
</dbReference>
<dbReference type="RefSeq" id="WP_280937061.1">
    <property type="nucleotide sequence ID" value="NZ_CP123758.1"/>
</dbReference>
<keyword evidence="4" id="KW-1185">Reference proteome</keyword>
<feature type="transmembrane region" description="Helical" evidence="1">
    <location>
        <begin position="62"/>
        <end position="82"/>
    </location>
</feature>
<geneLocation type="plasmid" evidence="2 4">
    <name>paApi_AU2</name>
</geneLocation>
<gene>
    <name evidence="2" type="ORF">QG404_00965</name>
    <name evidence="3" type="ORF">QG404_06315</name>
</gene>
<keyword evidence="1" id="KW-0472">Membrane</keyword>
<reference evidence="2 4" key="1">
    <citation type="submission" date="2023-04" db="EMBL/GenBank/DDBJ databases">
        <title>Genome dynamics across the evolutionary transition to endosymbiosis.</title>
        <authorList>
            <person name="Siozios S."/>
            <person name="Nadal-Jimenez P."/>
            <person name="Azagi T."/>
            <person name="Sprong H."/>
            <person name="Frost C.L."/>
            <person name="Parratt S.R."/>
            <person name="Taylor G."/>
            <person name="Brettell L."/>
            <person name="Lew K.C."/>
            <person name="Croft L."/>
            <person name="King K.C."/>
            <person name="Brockhurst M.A."/>
            <person name="Hypsa V."/>
            <person name="Novakova E."/>
            <person name="Darby A.C."/>
            <person name="Hurst G.D.D."/>
        </authorList>
    </citation>
    <scope>NUCLEOTIDE SEQUENCE [LARGE SCALE GENOMIC DNA]</scope>
    <source>
        <strain evidence="2">AApi_AU</strain>
        <strain evidence="4">aApi_AU</strain>
        <plasmid evidence="2 4">paApi_AU2</plasmid>
    </source>
</reference>
<proteinExistence type="predicted"/>
<dbReference type="Proteomes" id="UP001231859">
    <property type="component" value="Plasmid paApi_AU2"/>
</dbReference>
<evidence type="ECO:0000313" key="3">
    <source>
        <dbReference type="EMBL" id="WGO84490.1"/>
    </source>
</evidence>
<name>A0ABY8NYL0_9GAMM</name>
<keyword evidence="1" id="KW-0812">Transmembrane</keyword>
<dbReference type="EMBL" id="CP123759">
    <property type="protein sequence ID" value="WGO84490.1"/>
    <property type="molecule type" value="Genomic_DNA"/>
</dbReference>
<sequence>MLKGSIMKLNIIKLLITTFLFIGAAFAFELIVGHLAHADAFIDPQIRFKRGELGNIQLGGQELLVISIMIVPALIVYLGVFIDTLKK</sequence>
<accession>A0ABY8NYL0</accession>
<dbReference type="EMBL" id="CP123758">
    <property type="protein sequence ID" value="WGO82337.1"/>
    <property type="molecule type" value="Genomic_DNA"/>
</dbReference>
<protein>
    <submittedName>
        <fullName evidence="2">Uncharacterized protein</fullName>
    </submittedName>
</protein>